<dbReference type="InterPro" id="IPR047047">
    <property type="entry name" value="GST_Omega-like_C"/>
</dbReference>
<evidence type="ECO:0000256" key="2">
    <source>
        <dbReference type="PIRSR" id="PIRSR015753-2"/>
    </source>
</evidence>
<dbReference type="PANTHER" id="PTHR32419">
    <property type="entry name" value="GLUTATHIONYL-HYDROQUINONE REDUCTASE"/>
    <property type="match status" value="1"/>
</dbReference>
<evidence type="ECO:0000313" key="6">
    <source>
        <dbReference type="Proteomes" id="UP000249495"/>
    </source>
</evidence>
<feature type="site" description="Lowers pKa of active site Cys" evidence="3">
    <location>
        <position position="242"/>
    </location>
</feature>
<dbReference type="SUPFAM" id="SSF52833">
    <property type="entry name" value="Thioredoxin-like"/>
    <property type="match status" value="1"/>
</dbReference>
<dbReference type="InterPro" id="IPR004045">
    <property type="entry name" value="Glutathione_S-Trfase_N"/>
</dbReference>
<feature type="active site" description="Nucleophile" evidence="1">
    <location>
        <position position="49"/>
    </location>
</feature>
<protein>
    <submittedName>
        <fullName evidence="5">Putative glutathione S-transferase</fullName>
    </submittedName>
</protein>
<feature type="domain" description="GST C-terminal" evidence="4">
    <location>
        <begin position="161"/>
        <end position="285"/>
    </location>
</feature>
<evidence type="ECO:0000313" key="5">
    <source>
        <dbReference type="EMBL" id="SQF40473.1"/>
    </source>
</evidence>
<dbReference type="Pfam" id="PF13410">
    <property type="entry name" value="GST_C_2"/>
    <property type="match status" value="1"/>
</dbReference>
<dbReference type="InterPro" id="IPR016639">
    <property type="entry name" value="GST_Omega/GSH"/>
</dbReference>
<evidence type="ECO:0000259" key="4">
    <source>
        <dbReference type="PROSITE" id="PS50405"/>
    </source>
</evidence>
<feature type="binding site" evidence="2">
    <location>
        <position position="86"/>
    </location>
    <ligand>
        <name>glutathione</name>
        <dbReference type="ChEBI" id="CHEBI:57925"/>
    </ligand>
</feature>
<keyword evidence="5" id="KW-0808">Transferase</keyword>
<dbReference type="AlphaFoldDB" id="A0A2X3W9F1"/>
<dbReference type="InterPro" id="IPR040079">
    <property type="entry name" value="Glutathione_S-Trfase"/>
</dbReference>
<organism evidence="5 6">
    <name type="scientific">Streptococcus ferus</name>
    <dbReference type="NCBI Taxonomy" id="1345"/>
    <lineage>
        <taxon>Bacteria</taxon>
        <taxon>Bacillati</taxon>
        <taxon>Bacillota</taxon>
        <taxon>Bacilli</taxon>
        <taxon>Lactobacillales</taxon>
        <taxon>Streptococcaceae</taxon>
        <taxon>Streptococcus</taxon>
    </lineage>
</organism>
<dbReference type="GO" id="GO:0005737">
    <property type="term" value="C:cytoplasm"/>
    <property type="evidence" value="ECO:0007669"/>
    <property type="project" value="TreeGrafter"/>
</dbReference>
<dbReference type="KEGG" id="sfer:NCTC12278_01043"/>
<dbReference type="PROSITE" id="PS50405">
    <property type="entry name" value="GST_CTER"/>
    <property type="match status" value="1"/>
</dbReference>
<reference evidence="5 6" key="1">
    <citation type="submission" date="2018-06" db="EMBL/GenBank/DDBJ databases">
        <authorList>
            <consortium name="Pathogen Informatics"/>
            <person name="Doyle S."/>
        </authorList>
    </citation>
    <scope>NUCLEOTIDE SEQUENCE [LARGE SCALE GENOMIC DNA]</scope>
    <source>
        <strain evidence="5 6">NCTC12278</strain>
    </source>
</reference>
<dbReference type="Gene3D" id="1.20.1050.10">
    <property type="match status" value="1"/>
</dbReference>
<dbReference type="Proteomes" id="UP000249495">
    <property type="component" value="Chromosome 1"/>
</dbReference>
<dbReference type="SFLD" id="SFLDS00019">
    <property type="entry name" value="Glutathione_Transferase_(cytos"/>
    <property type="match status" value="1"/>
</dbReference>
<dbReference type="EMBL" id="LS483343">
    <property type="protein sequence ID" value="SQF40473.1"/>
    <property type="molecule type" value="Genomic_DNA"/>
</dbReference>
<accession>A0A2X3W9F1</accession>
<evidence type="ECO:0000256" key="3">
    <source>
        <dbReference type="PIRSR" id="PIRSR015753-3"/>
    </source>
</evidence>
<dbReference type="PANTHER" id="PTHR32419:SF6">
    <property type="entry name" value="GLUTATHIONE S-TRANSFERASE OMEGA-LIKE 1-RELATED"/>
    <property type="match status" value="1"/>
</dbReference>
<dbReference type="Pfam" id="PF13409">
    <property type="entry name" value="GST_N_2"/>
    <property type="match status" value="1"/>
</dbReference>
<dbReference type="SFLD" id="SFLDG01148">
    <property type="entry name" value="Xi_(cytGST)"/>
    <property type="match status" value="1"/>
</dbReference>
<feature type="site" description="Lowers pKa of active site Cys" evidence="3">
    <location>
        <position position="285"/>
    </location>
</feature>
<gene>
    <name evidence="5" type="ORF">NCTC12278_01043</name>
</gene>
<dbReference type="PIRSF" id="PIRSF015753">
    <property type="entry name" value="GST"/>
    <property type="match status" value="1"/>
</dbReference>
<dbReference type="CDD" id="cd03190">
    <property type="entry name" value="GST_C_Omega_like"/>
    <property type="match status" value="1"/>
</dbReference>
<dbReference type="SFLD" id="SFLDG01206">
    <property type="entry name" value="Xi.1"/>
    <property type="match status" value="1"/>
</dbReference>
<evidence type="ECO:0000256" key="1">
    <source>
        <dbReference type="PIRSR" id="PIRSR015753-1"/>
    </source>
</evidence>
<dbReference type="InterPro" id="IPR036282">
    <property type="entry name" value="Glutathione-S-Trfase_C_sf"/>
</dbReference>
<dbReference type="GO" id="GO:0004364">
    <property type="term" value="F:glutathione transferase activity"/>
    <property type="evidence" value="ECO:0007669"/>
    <property type="project" value="InterPro"/>
</dbReference>
<dbReference type="STRING" id="1123303.GCA_000372425_00570"/>
<dbReference type="OrthoDB" id="9769158at2"/>
<dbReference type="InterPro" id="IPR036249">
    <property type="entry name" value="Thioredoxin-like_sf"/>
</dbReference>
<keyword evidence="6" id="KW-1185">Reference proteome</keyword>
<dbReference type="RefSeq" id="WP_018029899.1">
    <property type="nucleotide sequence ID" value="NZ_LS483343.1"/>
</dbReference>
<feature type="binding site" evidence="2">
    <location>
        <begin position="118"/>
        <end position="121"/>
    </location>
    <ligand>
        <name>glutathione</name>
        <dbReference type="ChEBI" id="CHEBI:57925"/>
    </ligand>
</feature>
<proteinExistence type="predicted"/>
<dbReference type="SUPFAM" id="SSF47616">
    <property type="entry name" value="GST C-terminal domain-like"/>
    <property type="match status" value="1"/>
</dbReference>
<sequence>MPTEFVAQEMDHKGRFIRQKNRFTTPFGHREGQLPIEKHRYRLLVSYACPWAHRQLIVLKLLGLDQVISIGFVDPVRPTGLGRTDWAFTLDKDKKDPVLGIPYLSDIYLQTDPNYQGRFTVPAVVDLKTGKLVNNDYFNLTRYWETEWTSFHKIGAPDLYPKDYRQSIDELNEIIFEDVNNGVYQAGFATDQKVYEENFDKVFNRLEELEDRLSRTRYLLGNQITESDIRLYVSLVRFDIAYYNGFNLNWKRLVDFPNLWHYARDLYQIPAFKDTTHFDHIKKHYHLSATINPHQILPKGPDTSIWLEPHDRAKFEKKEN</sequence>
<name>A0A2X3W9F1_9STRE</name>
<dbReference type="Gene3D" id="3.40.30.10">
    <property type="entry name" value="Glutaredoxin"/>
    <property type="match status" value="1"/>
</dbReference>
<dbReference type="InterPro" id="IPR010987">
    <property type="entry name" value="Glutathione-S-Trfase_C-like"/>
</dbReference>
<feature type="active site" description="Proton donor/acceptor" evidence="1">
    <location>
        <position position="184"/>
    </location>
</feature>